<feature type="transmembrane region" description="Helical" evidence="2">
    <location>
        <begin position="444"/>
        <end position="468"/>
    </location>
</feature>
<evidence type="ECO:0000313" key="4">
    <source>
        <dbReference type="Proteomes" id="UP000646827"/>
    </source>
</evidence>
<feature type="transmembrane region" description="Helical" evidence="2">
    <location>
        <begin position="268"/>
        <end position="293"/>
    </location>
</feature>
<dbReference type="GO" id="GO:0042910">
    <property type="term" value="F:xenobiotic transmembrane transporter activity"/>
    <property type="evidence" value="ECO:0007669"/>
    <property type="project" value="InterPro"/>
</dbReference>
<comment type="caution">
    <text evidence="3">The sequence shown here is derived from an EMBL/GenBank/DDBJ whole genome shotgun (WGS) entry which is preliminary data.</text>
</comment>
<comment type="similarity">
    <text evidence="1">Belongs to the multi antimicrobial extrusion (MATE) (TC 2.A.66.1) family.</text>
</comment>
<feature type="transmembrane region" description="Helical" evidence="2">
    <location>
        <begin position="387"/>
        <end position="406"/>
    </location>
</feature>
<evidence type="ECO:0000256" key="1">
    <source>
        <dbReference type="ARBA" id="ARBA00010199"/>
    </source>
</evidence>
<evidence type="ECO:0000313" key="3">
    <source>
        <dbReference type="EMBL" id="KAG2216778.1"/>
    </source>
</evidence>
<keyword evidence="2" id="KW-1133">Transmembrane helix</keyword>
<proteinExistence type="inferred from homology"/>
<dbReference type="EMBL" id="JAEPRB010000361">
    <property type="protein sequence ID" value="KAG2216778.1"/>
    <property type="molecule type" value="Genomic_DNA"/>
</dbReference>
<feature type="transmembrane region" description="Helical" evidence="2">
    <location>
        <begin position="192"/>
        <end position="212"/>
    </location>
</feature>
<gene>
    <name evidence="3" type="ORF">INT45_003792</name>
</gene>
<dbReference type="GO" id="GO:0015297">
    <property type="term" value="F:antiporter activity"/>
    <property type="evidence" value="ECO:0007669"/>
    <property type="project" value="InterPro"/>
</dbReference>
<feature type="transmembrane region" description="Helical" evidence="2">
    <location>
        <begin position="345"/>
        <end position="367"/>
    </location>
</feature>
<keyword evidence="2" id="KW-0472">Membrane</keyword>
<dbReference type="Proteomes" id="UP000646827">
    <property type="component" value="Unassembled WGS sequence"/>
</dbReference>
<dbReference type="InterPro" id="IPR002528">
    <property type="entry name" value="MATE_fam"/>
</dbReference>
<dbReference type="AlphaFoldDB" id="A0A8H7RVV9"/>
<dbReference type="Pfam" id="PF01554">
    <property type="entry name" value="MatE"/>
    <property type="match status" value="2"/>
</dbReference>
<sequence length="486" mass="53904">MTSDRHSRNNNDDNNESTALIKNDLFIKRQRPDSYRNHFYWLFSSLTALVSYKFINGLARLVTVSVVGHLGSQELAGMSLAQMLESCTTLYLALGLTSALDTLCGQAWTGAKDKTIIGLYIQRSIMIYITGAISICIFWILCLKYLMNDGSTDEAVIRYAGIYILFFIPGIVTYAGYHIAGAYLQAQGIMRVGGYGALLSIPVTIAANYLLVVGKPFELGPAGAALADSTSSIIMLIIMMSYIIFNTKSQAGWGGWHIRHALQDWGPIIRLCIPTICLHLLMSGIPQLCTLAISHFGETYSIAAHFILLKSSMAFHAFAHGLKHAMATRIGNLMGQGSLADVKRAIVMSSVFAFCLATVSSTLLIVWRREYPSLYTKDEDIAQVVSKVLPILALQLVGYIYSNLAIGICDGLGRQRITVTMAFIAYFILGIPTCYFFAFTMKWAVLGLWIGLMIAEFIFAILLFIHLYMLNWSKELYEIEKRIKKG</sequence>
<reference evidence="3 4" key="1">
    <citation type="submission" date="2020-12" db="EMBL/GenBank/DDBJ databases">
        <title>Metabolic potential, ecology and presence of endohyphal bacteria is reflected in genomic diversity of Mucoromycotina.</title>
        <authorList>
            <person name="Muszewska A."/>
            <person name="Okrasinska A."/>
            <person name="Steczkiewicz K."/>
            <person name="Drgas O."/>
            <person name="Orlowska M."/>
            <person name="Perlinska-Lenart U."/>
            <person name="Aleksandrzak-Piekarczyk T."/>
            <person name="Szatraj K."/>
            <person name="Zielenkiewicz U."/>
            <person name="Pilsyk S."/>
            <person name="Malc E."/>
            <person name="Mieczkowski P."/>
            <person name="Kruszewska J.S."/>
            <person name="Biernat P."/>
            <person name="Pawlowska J."/>
        </authorList>
    </citation>
    <scope>NUCLEOTIDE SEQUENCE [LARGE SCALE GENOMIC DNA]</scope>
    <source>
        <strain evidence="3 4">CBS 142.35</strain>
    </source>
</reference>
<evidence type="ECO:0000256" key="2">
    <source>
        <dbReference type="SAM" id="Phobius"/>
    </source>
</evidence>
<dbReference type="OrthoDB" id="2126698at2759"/>
<dbReference type="PANTHER" id="PTHR11206">
    <property type="entry name" value="MULTIDRUG RESISTANCE PROTEIN"/>
    <property type="match status" value="1"/>
</dbReference>
<accession>A0A8H7RVV9</accession>
<feature type="transmembrane region" description="Helical" evidence="2">
    <location>
        <begin position="38"/>
        <end position="55"/>
    </location>
</feature>
<feature type="transmembrane region" description="Helical" evidence="2">
    <location>
        <begin position="125"/>
        <end position="147"/>
    </location>
</feature>
<feature type="transmembrane region" description="Helical" evidence="2">
    <location>
        <begin position="159"/>
        <end position="180"/>
    </location>
</feature>
<feature type="transmembrane region" description="Helical" evidence="2">
    <location>
        <begin position="224"/>
        <end position="247"/>
    </location>
</feature>
<dbReference type="GO" id="GO:0016020">
    <property type="term" value="C:membrane"/>
    <property type="evidence" value="ECO:0007669"/>
    <property type="project" value="InterPro"/>
</dbReference>
<keyword evidence="4" id="KW-1185">Reference proteome</keyword>
<feature type="transmembrane region" description="Helical" evidence="2">
    <location>
        <begin position="418"/>
        <end position="438"/>
    </location>
</feature>
<name>A0A8H7RVV9_9FUNG</name>
<dbReference type="NCBIfam" id="TIGR00797">
    <property type="entry name" value="matE"/>
    <property type="match status" value="1"/>
</dbReference>
<keyword evidence="2" id="KW-0812">Transmembrane</keyword>
<protein>
    <recommendedName>
        <fullName evidence="5">MATE efflux family protein</fullName>
    </recommendedName>
</protein>
<feature type="transmembrane region" description="Helical" evidence="2">
    <location>
        <begin position="75"/>
        <end position="104"/>
    </location>
</feature>
<evidence type="ECO:0008006" key="5">
    <source>
        <dbReference type="Google" id="ProtNLM"/>
    </source>
</evidence>
<organism evidence="3 4">
    <name type="scientific">Circinella minor</name>
    <dbReference type="NCBI Taxonomy" id="1195481"/>
    <lineage>
        <taxon>Eukaryota</taxon>
        <taxon>Fungi</taxon>
        <taxon>Fungi incertae sedis</taxon>
        <taxon>Mucoromycota</taxon>
        <taxon>Mucoromycotina</taxon>
        <taxon>Mucoromycetes</taxon>
        <taxon>Mucorales</taxon>
        <taxon>Lichtheimiaceae</taxon>
        <taxon>Circinella</taxon>
    </lineage>
</organism>